<keyword evidence="6" id="KW-1185">Reference proteome</keyword>
<dbReference type="SUPFAM" id="SSF141868">
    <property type="entry name" value="EAL domain-like"/>
    <property type="match status" value="1"/>
</dbReference>
<name>A0A1H8S9E8_9ACTN</name>
<feature type="transmembrane region" description="Helical" evidence="1">
    <location>
        <begin position="196"/>
        <end position="217"/>
    </location>
</feature>
<dbReference type="CDD" id="cd01949">
    <property type="entry name" value="GGDEF"/>
    <property type="match status" value="1"/>
</dbReference>
<accession>A0A1H8S9E8</accession>
<feature type="transmembrane region" description="Helical" evidence="1">
    <location>
        <begin position="270"/>
        <end position="290"/>
    </location>
</feature>
<proteinExistence type="predicted"/>
<dbReference type="InterPro" id="IPR029787">
    <property type="entry name" value="Nucleotide_cyclase"/>
</dbReference>
<feature type="transmembrane region" description="Helical" evidence="1">
    <location>
        <begin position="147"/>
        <end position="165"/>
    </location>
</feature>
<feature type="domain" description="GGDEF" evidence="4">
    <location>
        <begin position="457"/>
        <end position="588"/>
    </location>
</feature>
<evidence type="ECO:0000256" key="1">
    <source>
        <dbReference type="SAM" id="Phobius"/>
    </source>
</evidence>
<dbReference type="InterPro" id="IPR043128">
    <property type="entry name" value="Rev_trsase/Diguanyl_cyclase"/>
</dbReference>
<dbReference type="InterPro" id="IPR035919">
    <property type="entry name" value="EAL_sf"/>
</dbReference>
<feature type="domain" description="EAL" evidence="3">
    <location>
        <begin position="597"/>
        <end position="851"/>
    </location>
</feature>
<dbReference type="PANTHER" id="PTHR44757:SF2">
    <property type="entry name" value="BIOFILM ARCHITECTURE MAINTENANCE PROTEIN MBAA"/>
    <property type="match status" value="1"/>
</dbReference>
<feature type="transmembrane region" description="Helical" evidence="1">
    <location>
        <begin position="12"/>
        <end position="32"/>
    </location>
</feature>
<dbReference type="InterPro" id="IPR001633">
    <property type="entry name" value="EAL_dom"/>
</dbReference>
<feature type="transmembrane region" description="Helical" evidence="1">
    <location>
        <begin position="172"/>
        <end position="190"/>
    </location>
</feature>
<dbReference type="PROSITE" id="PS50883">
    <property type="entry name" value="EAL"/>
    <property type="match status" value="1"/>
</dbReference>
<dbReference type="InterPro" id="IPR035965">
    <property type="entry name" value="PAS-like_dom_sf"/>
</dbReference>
<dbReference type="CDD" id="cd01948">
    <property type="entry name" value="EAL"/>
    <property type="match status" value="1"/>
</dbReference>
<dbReference type="AlphaFoldDB" id="A0A1H8S9E8"/>
<dbReference type="EMBL" id="FOEE01000004">
    <property type="protein sequence ID" value="SEO75679.1"/>
    <property type="molecule type" value="Genomic_DNA"/>
</dbReference>
<feature type="domain" description="PAC" evidence="2">
    <location>
        <begin position="373"/>
        <end position="425"/>
    </location>
</feature>
<dbReference type="InterPro" id="IPR000160">
    <property type="entry name" value="GGDEF_dom"/>
</dbReference>
<feature type="transmembrane region" description="Helical" evidence="1">
    <location>
        <begin position="44"/>
        <end position="64"/>
    </location>
</feature>
<sequence>MLLVLYVARHGSVLGSTISHGVELAAASLAWWGSRRQPAHRRTAAMLLALGLTLFLLADLSWWAQAQLDLGAEVAPSDALYLSSYAALASGLWRLAGSRERRTEDLLAGFIDAVVVFLAALTVVWHLSLASLASDAHLPTGTRIVWSLYPALDALLIGLALRLFVRRDASPLVVAAGAGIWLVCDIGYLLGANATVMSLSLDSGWMAGAVLIALATVSRPSERPIDPRRDREDSARGVLGRLAICLCALLVPTGMEAVNDMGGVEEEPGLLLVVSVLLVGLLFARTMLLVRAEAAARARLVSQQRYSAALAAHSSDAVVVLGRNGQLLSDPATLPAEYQRGRGIESADLVRELGADPGEALAMFLRAIEAAGEMVDAELECARQGEAYWYGVRLADLTDDPDVRGVVIHITDITARKRAEEALAHQAFHDALTGLANRALFADRVDQALRRGARSGGRPAVVFIDLDGFKGVNDTLGHAAGDALLRGVAARLRGVVRIEDTVARLGGDEFALLVEQSGADEAVATAQRVLDALAEPFPLDGQSVTVSGSVGIAVGDAASTSDSLVGDADIAMYAAKLSGRGRSVVFDPAMRASAVAARELEQELQGALARGELRLAYQPVVDLADDRVTGFEALLRWDSRRLGPVCPSRFVPVAEASGLIEAIGAWVLHEACTAAAAWRAEHGRDLTMAVNVSAVQLTSPHLIGHITDALAASGLPASALVLEVTETALVSDPERASECLAALRALGLRLALDDFGTGYSSLAHLRQFTVDVLKIDRSFVATIGDDGVMPPIVRGMIDLGRTLGLEIVAEGVETETQRRLLVEGSCDSAQGYLFARPLEPADASLLLLATSVRAGA</sequence>
<dbReference type="Pfam" id="PF00563">
    <property type="entry name" value="EAL"/>
    <property type="match status" value="1"/>
</dbReference>
<reference evidence="6" key="1">
    <citation type="submission" date="2016-10" db="EMBL/GenBank/DDBJ databases">
        <authorList>
            <person name="Varghese N."/>
            <person name="Submissions S."/>
        </authorList>
    </citation>
    <scope>NUCLEOTIDE SEQUENCE [LARGE SCALE GENOMIC DNA]</scope>
    <source>
        <strain evidence="6">DSM 45413</strain>
    </source>
</reference>
<dbReference type="STRING" id="673521.SAMN05660991_01556"/>
<dbReference type="InterPro" id="IPR052155">
    <property type="entry name" value="Biofilm_reg_signaling"/>
</dbReference>
<evidence type="ECO:0000259" key="4">
    <source>
        <dbReference type="PROSITE" id="PS50887"/>
    </source>
</evidence>
<gene>
    <name evidence="5" type="ORF">SAMN05660991_01556</name>
</gene>
<evidence type="ECO:0000313" key="6">
    <source>
        <dbReference type="Proteomes" id="UP000198960"/>
    </source>
</evidence>
<evidence type="ECO:0000313" key="5">
    <source>
        <dbReference type="EMBL" id="SEO75679.1"/>
    </source>
</evidence>
<dbReference type="SMART" id="SM00052">
    <property type="entry name" value="EAL"/>
    <property type="match status" value="1"/>
</dbReference>
<evidence type="ECO:0000259" key="3">
    <source>
        <dbReference type="PROSITE" id="PS50883"/>
    </source>
</evidence>
<dbReference type="PROSITE" id="PS50887">
    <property type="entry name" value="GGDEF"/>
    <property type="match status" value="1"/>
</dbReference>
<dbReference type="Pfam" id="PF00990">
    <property type="entry name" value="GGDEF"/>
    <property type="match status" value="1"/>
</dbReference>
<dbReference type="InterPro" id="IPR000700">
    <property type="entry name" value="PAS-assoc_C"/>
</dbReference>
<dbReference type="SUPFAM" id="SSF55073">
    <property type="entry name" value="Nucleotide cyclase"/>
    <property type="match status" value="1"/>
</dbReference>
<dbReference type="SUPFAM" id="SSF55785">
    <property type="entry name" value="PYP-like sensor domain (PAS domain)"/>
    <property type="match status" value="1"/>
</dbReference>
<feature type="transmembrane region" description="Helical" evidence="1">
    <location>
        <begin position="107"/>
        <end position="127"/>
    </location>
</feature>
<dbReference type="PANTHER" id="PTHR44757">
    <property type="entry name" value="DIGUANYLATE CYCLASE DGCP"/>
    <property type="match status" value="1"/>
</dbReference>
<feature type="transmembrane region" description="Helical" evidence="1">
    <location>
        <begin position="79"/>
        <end position="95"/>
    </location>
</feature>
<keyword evidence="1" id="KW-0472">Membrane</keyword>
<organism evidence="5 6">
    <name type="scientific">Trujillonella endophytica</name>
    <dbReference type="NCBI Taxonomy" id="673521"/>
    <lineage>
        <taxon>Bacteria</taxon>
        <taxon>Bacillati</taxon>
        <taxon>Actinomycetota</taxon>
        <taxon>Actinomycetes</taxon>
        <taxon>Geodermatophilales</taxon>
        <taxon>Geodermatophilaceae</taxon>
        <taxon>Trujillonella</taxon>
    </lineage>
</organism>
<keyword evidence="1" id="KW-1133">Transmembrane helix</keyword>
<dbReference type="Gene3D" id="3.30.450.20">
    <property type="entry name" value="PAS domain"/>
    <property type="match status" value="1"/>
</dbReference>
<protein>
    <submittedName>
        <fullName evidence="5">PAS domain S-box-containing protein/diguanylate cyclase (GGDEF) domain-containing protein</fullName>
    </submittedName>
</protein>
<keyword evidence="1" id="KW-0812">Transmembrane</keyword>
<dbReference type="Gene3D" id="3.20.20.450">
    <property type="entry name" value="EAL domain"/>
    <property type="match status" value="1"/>
</dbReference>
<dbReference type="NCBIfam" id="TIGR00254">
    <property type="entry name" value="GGDEF"/>
    <property type="match status" value="1"/>
</dbReference>
<dbReference type="SMART" id="SM00267">
    <property type="entry name" value="GGDEF"/>
    <property type="match status" value="1"/>
</dbReference>
<dbReference type="Gene3D" id="3.30.70.270">
    <property type="match status" value="1"/>
</dbReference>
<evidence type="ECO:0000259" key="2">
    <source>
        <dbReference type="PROSITE" id="PS50113"/>
    </source>
</evidence>
<dbReference type="Proteomes" id="UP000198960">
    <property type="component" value="Unassembled WGS sequence"/>
</dbReference>
<dbReference type="PROSITE" id="PS50113">
    <property type="entry name" value="PAC"/>
    <property type="match status" value="1"/>
</dbReference>
<feature type="transmembrane region" description="Helical" evidence="1">
    <location>
        <begin position="238"/>
        <end position="258"/>
    </location>
</feature>